<organism evidence="2">
    <name type="scientific">Anopheles atroparvus</name>
    <name type="common">European mosquito</name>
    <dbReference type="NCBI Taxonomy" id="41427"/>
    <lineage>
        <taxon>Eukaryota</taxon>
        <taxon>Metazoa</taxon>
        <taxon>Ecdysozoa</taxon>
        <taxon>Arthropoda</taxon>
        <taxon>Hexapoda</taxon>
        <taxon>Insecta</taxon>
        <taxon>Pterygota</taxon>
        <taxon>Neoptera</taxon>
        <taxon>Endopterygota</taxon>
        <taxon>Diptera</taxon>
        <taxon>Nematocera</taxon>
        <taxon>Culicoidea</taxon>
        <taxon>Culicidae</taxon>
        <taxon>Anophelinae</taxon>
        <taxon>Anopheles</taxon>
    </lineage>
</organism>
<evidence type="ECO:0000313" key="2">
    <source>
        <dbReference type="EnsemblMetazoa" id="AATE011412-PA.1"/>
    </source>
</evidence>
<feature type="region of interest" description="Disordered" evidence="1">
    <location>
        <begin position="1"/>
        <end position="44"/>
    </location>
</feature>
<dbReference type="EnsemblMetazoa" id="AATE011412-RA">
    <property type="protein sequence ID" value="AATE011412-PA.1"/>
    <property type="gene ID" value="AATE011412"/>
</dbReference>
<dbReference type="VEuPathDB" id="VectorBase:AATE011412"/>
<feature type="compositionally biased region" description="Acidic residues" evidence="1">
    <location>
        <begin position="14"/>
        <end position="23"/>
    </location>
</feature>
<accession>A0A182J4W9</accession>
<proteinExistence type="predicted"/>
<reference evidence="2" key="1">
    <citation type="submission" date="2022-08" db="UniProtKB">
        <authorList>
            <consortium name="EnsemblMetazoa"/>
        </authorList>
    </citation>
    <scope>IDENTIFICATION</scope>
    <source>
        <strain evidence="2">EBRO</strain>
    </source>
</reference>
<protein>
    <submittedName>
        <fullName evidence="2">Uncharacterized protein</fullName>
    </submittedName>
</protein>
<name>A0A182J4W9_ANOAO</name>
<sequence length="68" mass="7641">MKANQSESLVGDAESSELMDPENESSGLEDNSEDEGSGNRSIDYKSKYKDLKRKVKILVYRSMPVLLK</sequence>
<evidence type="ECO:0000256" key="1">
    <source>
        <dbReference type="SAM" id="MobiDB-lite"/>
    </source>
</evidence>
<dbReference type="AlphaFoldDB" id="A0A182J4W9"/>